<keyword evidence="1" id="KW-0489">Methyltransferase</keyword>
<keyword evidence="4" id="KW-0812">Transmembrane</keyword>
<evidence type="ECO:0000256" key="3">
    <source>
        <dbReference type="ARBA" id="ARBA00022691"/>
    </source>
</evidence>
<dbReference type="AlphaFoldDB" id="A0A1X0NF48"/>
<dbReference type="GO" id="GO:0032259">
    <property type="term" value="P:methylation"/>
    <property type="evidence" value="ECO:0007669"/>
    <property type="project" value="UniProtKB-KW"/>
</dbReference>
<evidence type="ECO:0000256" key="4">
    <source>
        <dbReference type="SAM" id="Phobius"/>
    </source>
</evidence>
<protein>
    <recommendedName>
        <fullName evidence="7">Thiopurine S-methyltransferase</fullName>
    </recommendedName>
</protein>
<keyword evidence="6" id="KW-1185">Reference proteome</keyword>
<organism evidence="5 6">
    <name type="scientific">Trypanosoma theileri</name>
    <dbReference type="NCBI Taxonomy" id="67003"/>
    <lineage>
        <taxon>Eukaryota</taxon>
        <taxon>Discoba</taxon>
        <taxon>Euglenozoa</taxon>
        <taxon>Kinetoplastea</taxon>
        <taxon>Metakinetoplastina</taxon>
        <taxon>Trypanosomatida</taxon>
        <taxon>Trypanosomatidae</taxon>
        <taxon>Trypanosoma</taxon>
    </lineage>
</organism>
<accession>A0A1X0NF48</accession>
<name>A0A1X0NF48_9TRYP</name>
<dbReference type="Pfam" id="PF05724">
    <property type="entry name" value="TPMT"/>
    <property type="match status" value="1"/>
</dbReference>
<dbReference type="PROSITE" id="PS51585">
    <property type="entry name" value="SAM_MT_TPMT"/>
    <property type="match status" value="1"/>
</dbReference>
<comment type="caution">
    <text evidence="5">The sequence shown here is derived from an EMBL/GenBank/DDBJ whole genome shotgun (WGS) entry which is preliminary data.</text>
</comment>
<evidence type="ECO:0000256" key="2">
    <source>
        <dbReference type="ARBA" id="ARBA00022679"/>
    </source>
</evidence>
<dbReference type="EMBL" id="NBCO01000079">
    <property type="protein sequence ID" value="ORC82986.1"/>
    <property type="molecule type" value="Genomic_DNA"/>
</dbReference>
<reference evidence="5 6" key="1">
    <citation type="submission" date="2017-03" db="EMBL/GenBank/DDBJ databases">
        <title>An alternative strategy for trypanosome survival in the mammalian bloodstream revealed through genome and transcriptome analysis of the ubiquitous bovine parasite Trypanosoma (Megatrypanum) theileri.</title>
        <authorList>
            <person name="Kelly S."/>
            <person name="Ivens A."/>
            <person name="Mott A."/>
            <person name="O'Neill E."/>
            <person name="Emms D."/>
            <person name="Macleod O."/>
            <person name="Voorheis P."/>
            <person name="Matthews J."/>
            <person name="Matthews K."/>
            <person name="Carrington M."/>
        </authorList>
    </citation>
    <scope>NUCLEOTIDE SEQUENCE [LARGE SCALE GENOMIC DNA]</scope>
    <source>
        <strain evidence="5">Edinburgh</strain>
    </source>
</reference>
<dbReference type="InterPro" id="IPR029063">
    <property type="entry name" value="SAM-dependent_MTases_sf"/>
</dbReference>
<dbReference type="PANTHER" id="PTHR10259">
    <property type="entry name" value="THIOPURINE S-METHYLTRANSFERASE"/>
    <property type="match status" value="1"/>
</dbReference>
<keyword evidence="2" id="KW-0808">Transferase</keyword>
<dbReference type="RefSeq" id="XP_028877353.1">
    <property type="nucleotide sequence ID" value="XM_029031359.1"/>
</dbReference>
<proteinExistence type="predicted"/>
<keyword evidence="3" id="KW-0949">S-adenosyl-L-methionine</keyword>
<evidence type="ECO:0000313" key="6">
    <source>
        <dbReference type="Proteomes" id="UP000192257"/>
    </source>
</evidence>
<gene>
    <name evidence="5" type="ORF">TM35_000791120</name>
</gene>
<feature type="transmembrane region" description="Helical" evidence="4">
    <location>
        <begin position="55"/>
        <end position="77"/>
    </location>
</feature>
<keyword evidence="4" id="KW-0472">Membrane</keyword>
<sequence length="377" mass="43284">MRRAVLQRSGFRIPTGDELDAHILINRFRKRNAGSNNSSGGNRRWLPHAITATRMQGWVGVGAILLGAAVFLGPWLLDEYREMLGYKFVPLPPSAMPHMSTSWWENEWLKGNPLWRAGESTEGFYRGPFDFVRSVTGRDMYDANAFKQHGEKKGIKEIFTTKKEHPRAFVPLCGDSPIVRELAVRGFEVDAVDASETAMRACVARTERALDDDEFKRIHLHWRDIFAPELWQGPLRGVKFDLIYERQGMTSLNRDQREDYAYLLRQALADDGVMYVEGIFRTGRVRGNTMRGPPYALSRRELQRLFPERDGYIVRCEETNDAMAMLSRENRILQRVPRELYVTPFHCAVFREGSVNAARLTASLNDTPQQKVTQVDE</sequence>
<dbReference type="OrthoDB" id="276151at2759"/>
<evidence type="ECO:0008006" key="7">
    <source>
        <dbReference type="Google" id="ProtNLM"/>
    </source>
</evidence>
<dbReference type="PANTHER" id="PTHR10259:SF11">
    <property type="entry name" value="THIOPURINE S-METHYLTRANSFERASE"/>
    <property type="match status" value="1"/>
</dbReference>
<dbReference type="Gene3D" id="3.40.50.150">
    <property type="entry name" value="Vaccinia Virus protein VP39"/>
    <property type="match status" value="1"/>
</dbReference>
<dbReference type="GeneID" id="39991139"/>
<dbReference type="GO" id="GO:0008119">
    <property type="term" value="F:thiopurine S-methyltransferase activity"/>
    <property type="evidence" value="ECO:0007669"/>
    <property type="project" value="TreeGrafter"/>
</dbReference>
<dbReference type="InterPro" id="IPR008854">
    <property type="entry name" value="TPMT"/>
</dbReference>
<evidence type="ECO:0000256" key="1">
    <source>
        <dbReference type="ARBA" id="ARBA00022603"/>
    </source>
</evidence>
<dbReference type="VEuPathDB" id="TriTrypDB:TM35_000791120"/>
<dbReference type="Proteomes" id="UP000192257">
    <property type="component" value="Unassembled WGS sequence"/>
</dbReference>
<evidence type="ECO:0000313" key="5">
    <source>
        <dbReference type="EMBL" id="ORC82986.1"/>
    </source>
</evidence>
<keyword evidence="4" id="KW-1133">Transmembrane helix</keyword>
<dbReference type="SUPFAM" id="SSF53335">
    <property type="entry name" value="S-adenosyl-L-methionine-dependent methyltransferases"/>
    <property type="match status" value="1"/>
</dbReference>